<evidence type="ECO:0000256" key="1">
    <source>
        <dbReference type="SAM" id="Phobius"/>
    </source>
</evidence>
<keyword evidence="1" id="KW-1133">Transmembrane helix</keyword>
<dbReference type="EMBL" id="QYSE01000005">
    <property type="protein sequence ID" value="RJF33724.1"/>
    <property type="molecule type" value="Genomic_DNA"/>
</dbReference>
<sequence>MGFKVKHYAAKTVPANCSLEWELILTELIIGSLCAAFAKVGYDATMLLIFIPNLVIALVCFGFIGLSIFHFIREKRSKPSE</sequence>
<feature type="transmembrane region" description="Helical" evidence="1">
    <location>
        <begin position="48"/>
        <end position="72"/>
    </location>
</feature>
<organism evidence="2 3">
    <name type="scientific">Pseudoalteromonas gelatinilytica</name>
    <dbReference type="NCBI Taxonomy" id="1703256"/>
    <lineage>
        <taxon>Bacteria</taxon>
        <taxon>Pseudomonadati</taxon>
        <taxon>Pseudomonadota</taxon>
        <taxon>Gammaproteobacteria</taxon>
        <taxon>Alteromonadales</taxon>
        <taxon>Pseudoalteromonadaceae</taxon>
        <taxon>Pseudoalteromonas</taxon>
    </lineage>
</organism>
<proteinExistence type="predicted"/>
<accession>A0A3A3EKG6</accession>
<name>A0A3A3EKG6_9GAMM</name>
<keyword evidence="1" id="KW-0472">Membrane</keyword>
<evidence type="ECO:0000313" key="3">
    <source>
        <dbReference type="Proteomes" id="UP000265938"/>
    </source>
</evidence>
<dbReference type="RefSeq" id="WP_119853851.1">
    <property type="nucleotide sequence ID" value="NZ_QYSE01000005.1"/>
</dbReference>
<comment type="caution">
    <text evidence="2">The sequence shown here is derived from an EMBL/GenBank/DDBJ whole genome shotgun (WGS) entry which is preliminary data.</text>
</comment>
<evidence type="ECO:0000313" key="2">
    <source>
        <dbReference type="EMBL" id="RJF33724.1"/>
    </source>
</evidence>
<protein>
    <submittedName>
        <fullName evidence="2">Uncharacterized protein</fullName>
    </submittedName>
</protein>
<gene>
    <name evidence="2" type="ORF">D4741_17400</name>
</gene>
<dbReference type="Proteomes" id="UP000265938">
    <property type="component" value="Unassembled WGS sequence"/>
</dbReference>
<reference evidence="2 3" key="1">
    <citation type="submission" date="2018-09" db="EMBL/GenBank/DDBJ databases">
        <title>Identification of marine bacteria producing industrial enzymes.</title>
        <authorList>
            <person name="Cheng T.H."/>
            <person name="Saidin J."/>
            <person name="Muhd D.D."/>
            <person name="Isa M.N.M."/>
            <person name="Bakar M.F.A."/>
            <person name="Ismail N."/>
        </authorList>
    </citation>
    <scope>NUCLEOTIDE SEQUENCE [LARGE SCALE GENOMIC DNA]</scope>
    <source>
        <strain evidence="2 3">MNAD 1.6</strain>
    </source>
</reference>
<dbReference type="AlphaFoldDB" id="A0A3A3EKG6"/>
<keyword evidence="1" id="KW-0812">Transmembrane</keyword>